<evidence type="ECO:0000313" key="1">
    <source>
        <dbReference type="EMBL" id="MBX65096.1"/>
    </source>
</evidence>
<organism evidence="1">
    <name type="scientific">Rhizophora mucronata</name>
    <name type="common">Asiatic mangrove</name>
    <dbReference type="NCBI Taxonomy" id="61149"/>
    <lineage>
        <taxon>Eukaryota</taxon>
        <taxon>Viridiplantae</taxon>
        <taxon>Streptophyta</taxon>
        <taxon>Embryophyta</taxon>
        <taxon>Tracheophyta</taxon>
        <taxon>Spermatophyta</taxon>
        <taxon>Magnoliopsida</taxon>
        <taxon>eudicotyledons</taxon>
        <taxon>Gunneridae</taxon>
        <taxon>Pentapetalae</taxon>
        <taxon>rosids</taxon>
        <taxon>fabids</taxon>
        <taxon>Malpighiales</taxon>
        <taxon>Rhizophoraceae</taxon>
        <taxon>Rhizophora</taxon>
    </lineage>
</organism>
<accession>A0A2P2QDP4</accession>
<protein>
    <submittedName>
        <fullName evidence="1">Uncharacterized protein</fullName>
    </submittedName>
</protein>
<dbReference type="EMBL" id="GGEC01084612">
    <property type="protein sequence ID" value="MBX65096.1"/>
    <property type="molecule type" value="Transcribed_RNA"/>
</dbReference>
<sequence>MSLVPPYGHIQLEASPPNYQQNCTFPILYENPSSSSLISTSAAFYHSISSNIFH</sequence>
<reference evidence="1" key="1">
    <citation type="submission" date="2018-02" db="EMBL/GenBank/DDBJ databases">
        <title>Rhizophora mucronata_Transcriptome.</title>
        <authorList>
            <person name="Meera S.P."/>
            <person name="Sreeshan A."/>
            <person name="Augustine A."/>
        </authorList>
    </citation>
    <scope>NUCLEOTIDE SEQUENCE</scope>
    <source>
        <tissue evidence="1">Leaf</tissue>
    </source>
</reference>
<dbReference type="AlphaFoldDB" id="A0A2P2QDP4"/>
<name>A0A2P2QDP4_RHIMU</name>
<proteinExistence type="predicted"/>